<accession>A0AC35GN50</accession>
<name>A0AC35GN50_9BILA</name>
<organism evidence="1 2">
    <name type="scientific">Panagrolaimus sp. PS1159</name>
    <dbReference type="NCBI Taxonomy" id="55785"/>
    <lineage>
        <taxon>Eukaryota</taxon>
        <taxon>Metazoa</taxon>
        <taxon>Ecdysozoa</taxon>
        <taxon>Nematoda</taxon>
        <taxon>Chromadorea</taxon>
        <taxon>Rhabditida</taxon>
        <taxon>Tylenchina</taxon>
        <taxon>Panagrolaimomorpha</taxon>
        <taxon>Panagrolaimoidea</taxon>
        <taxon>Panagrolaimidae</taxon>
        <taxon>Panagrolaimus</taxon>
    </lineage>
</organism>
<dbReference type="WBParaSite" id="PS1159_v2.g6869.t1">
    <property type="protein sequence ID" value="PS1159_v2.g6869.t1"/>
    <property type="gene ID" value="PS1159_v2.g6869"/>
</dbReference>
<sequence length="1531" mass="173960">MKLRALFLAFLTLACLGQIYAGSTKSVITSLDSQWFHTSFLAETSEFIAKESNADFWRFIDEVVSVVKSEQWTNRTQENEYEISVHQAVKIISAARGDLLKLALSLRLYSPKVLVFQQMIESFDKSIQNCKAFVDINGISQTCVSDEIETKLKSATKKSSSFDEYSIDHVYPLPIGVIEDDLPVVTLYGELGTAEFAKFHQILKALAKKGTIKYLLRHYSKDISNIKVGLSGYGVELAIKNTEYKAVDDSNNQKQEDDEDSEENNDIHGFNFNTLRKNSPHLKDAFKQFKVHLTELEELTPLKQWEVSDISFQAAQKVVDSAPEEALNILIDISQNFPIRARSLVQTRVKQELRDEIESNQQTFKQEHQIVEGENGLYVNGISFDVDSLDIFQLFDTVNQEEKVSSAFFEMGFRREYLYLLFNVGLSEEKGTNYAIDFREAYPEYINNLDKDKAYKQWGNSVKLMLQPYFPGMIRPIARNLFTIIAIVDPAVPESLNILKTAHAFYAHQVPVRIGFIFIVNDDKNVSGKDDVGVALLNLYNFAKIDKTPAKAINLMTKCIETYNGRPTVEDVHKFFKKYFSDQEIDDVFAADSDYDTGRSQGKSFLERSGIGSAPKVLVNGAVIEDSDLGPDKLEEAISMKVMKQTSNIQRAVMSGKLNDKENVQNWILSQPDVLPRLNARLLDEPSDYLPVNDVFPCETTNPSKFASLPPSKKTSCMIEKAKYLTRNEDEKTHYFTIWIVADFDTFEGRQLLVHALKHLKKSNNARISIIHNGATTKTTSSNSASKLIHSILRLLPNNIAKQMLTKLLQKESILTKVLETNDFEEISVHGMNLESFKKELKQLSDEHLQLEGQYARKVLNLKPGDRALIFNGQVYGPLKEDEKFESDDFGLAEKIAEKKGAKAVGEQVEAWDVEKAGGKSSDVVLRSIAVIGKYATKKPRTWINLHGDSESVVTLTAEDNKRAILDVVAIIDPLTKQAQKIAPLLQLFSKVINCDMKIVMNPKNKLSELPLKRFYRYVLKEEPSFDANGEILSPTISFSELPSKQLLTLNVISPDSWMIQPIYAEYDLDNIKMQTVQKDVIAKFELIHILLEGHCFDDLSGSPPRGLQFILGTESTPEMLDTIVMANLGYFQLKASPGAWILQLRDGRSKELYDITNHTNTEKSDKNNDKVRVLIDSFLGRTIRVMVMKKAGKEQESLLADSGNDDGQGGGGSEEEGGSGGSLWSSLSNVVGGGEKYDTINIFSLASGHLYERFLRIMMLSVIKNTKHPVKFWLLNNYLSPQFRETLPKLANEYKFDYELVEYRWPRWLHQQSEKQRIMWGYKILFLDVLFPLNVRKIIFVDADQIVRTDMMELMNLDLDGAPYGFTPFCDSRTTMEGFRFWKQGYWAQHLAGRKYHISALYVIDLAKFRQIAAGDRLRGQYQGLSADPNSLSNLDQDLPNNMIHQVRIKSLPQEWLWCETWCSDSSKESAKTIDLCNNPQTKEPKLDSAVRIIPEWKEYDEEIKRVLSDKTSINDNKSEIKDIDEHTEL</sequence>
<reference evidence="2" key="1">
    <citation type="submission" date="2022-11" db="UniProtKB">
        <authorList>
            <consortium name="WormBaseParasite"/>
        </authorList>
    </citation>
    <scope>IDENTIFICATION</scope>
</reference>
<evidence type="ECO:0000313" key="1">
    <source>
        <dbReference type="Proteomes" id="UP000887580"/>
    </source>
</evidence>
<proteinExistence type="predicted"/>
<dbReference type="Proteomes" id="UP000887580">
    <property type="component" value="Unplaced"/>
</dbReference>
<protein>
    <submittedName>
        <fullName evidence="2">UDP-glucose:glycoprotein glucosyltransferase</fullName>
    </submittedName>
</protein>
<evidence type="ECO:0000313" key="2">
    <source>
        <dbReference type="WBParaSite" id="PS1159_v2.g6869.t1"/>
    </source>
</evidence>